<protein>
    <submittedName>
        <fullName evidence="1">Putative lipoprotein</fullName>
    </submittedName>
</protein>
<gene>
    <name evidence="2" type="ORF">LS73_001210</name>
    <name evidence="1" type="ORF">NCTC12714_00028</name>
</gene>
<name>A0A099TYY5_9HELI</name>
<dbReference type="GO" id="GO:0019867">
    <property type="term" value="C:outer membrane"/>
    <property type="evidence" value="ECO:0007669"/>
    <property type="project" value="InterPro"/>
</dbReference>
<evidence type="ECO:0000313" key="1">
    <source>
        <dbReference type="EMBL" id="STQ85253.1"/>
    </source>
</evidence>
<dbReference type="EMBL" id="JRPD02000002">
    <property type="protein sequence ID" value="TLE01334.1"/>
    <property type="molecule type" value="Genomic_DNA"/>
</dbReference>
<dbReference type="GO" id="GO:0043165">
    <property type="term" value="P:Gram-negative-bacterium-type cell outer membrane assembly"/>
    <property type="evidence" value="ECO:0007669"/>
    <property type="project" value="InterPro"/>
</dbReference>
<organism evidence="1 4">
    <name type="scientific">Helicobacter muridarum</name>
    <dbReference type="NCBI Taxonomy" id="216"/>
    <lineage>
        <taxon>Bacteria</taxon>
        <taxon>Pseudomonadati</taxon>
        <taxon>Campylobacterota</taxon>
        <taxon>Epsilonproteobacteria</taxon>
        <taxon>Campylobacterales</taxon>
        <taxon>Helicobacteraceae</taxon>
        <taxon>Helicobacter</taxon>
    </lineage>
</organism>
<evidence type="ECO:0000313" key="3">
    <source>
        <dbReference type="Proteomes" id="UP000029922"/>
    </source>
</evidence>
<dbReference type="OrthoDB" id="5347351at2"/>
<dbReference type="InterPro" id="IPR007485">
    <property type="entry name" value="LPS_assembly_LptE"/>
</dbReference>
<dbReference type="Pfam" id="PF04390">
    <property type="entry name" value="LptE"/>
    <property type="match status" value="1"/>
</dbReference>
<dbReference type="AlphaFoldDB" id="A0A099TYY5"/>
<dbReference type="EMBL" id="UGJE01000002">
    <property type="protein sequence ID" value="STQ85253.1"/>
    <property type="molecule type" value="Genomic_DNA"/>
</dbReference>
<reference evidence="1 4" key="2">
    <citation type="submission" date="2018-06" db="EMBL/GenBank/DDBJ databases">
        <authorList>
            <consortium name="Pathogen Informatics"/>
            <person name="Doyle S."/>
        </authorList>
    </citation>
    <scope>NUCLEOTIDE SEQUENCE [LARGE SCALE GENOMIC DNA]</scope>
    <source>
        <strain evidence="1 4">NCTC12714</strain>
    </source>
</reference>
<evidence type="ECO:0000313" key="2">
    <source>
        <dbReference type="EMBL" id="TLE01334.1"/>
    </source>
</evidence>
<accession>A0A099TYY5</accession>
<dbReference type="Proteomes" id="UP000255139">
    <property type="component" value="Unassembled WGS sequence"/>
</dbReference>
<dbReference type="Proteomes" id="UP000029922">
    <property type="component" value="Unassembled WGS sequence"/>
</dbReference>
<reference evidence="2 3" key="1">
    <citation type="journal article" date="2014" name="Genome Announc.">
        <title>Draft genome sequences of eight enterohepatic helicobacter species isolated from both laboratory and wild rodents.</title>
        <authorList>
            <person name="Sheh A."/>
            <person name="Shen Z."/>
            <person name="Fox J.G."/>
        </authorList>
    </citation>
    <scope>NUCLEOTIDE SEQUENCE [LARGE SCALE GENOMIC DNA]</scope>
    <source>
        <strain evidence="2 3">ST1</strain>
    </source>
</reference>
<dbReference type="PROSITE" id="PS51257">
    <property type="entry name" value="PROKAR_LIPOPROTEIN"/>
    <property type="match status" value="1"/>
</dbReference>
<keyword evidence="1" id="KW-0449">Lipoprotein</keyword>
<dbReference type="RefSeq" id="WP_034559170.1">
    <property type="nucleotide sequence ID" value="NZ_FZML01000017.1"/>
</dbReference>
<sequence length="171" mass="19396">MIFRICANFFLILIALFLFAACGYRPMSYYANKALGDKIYVKLELNLENTEESVYIKDLINEAIVSRFHSQLSSLESSDTVLNVNVLRIQDSVIATNSQGFATFYRINIDISFKFSKDGKEFTFINPGYYDYAGSLVNTITTYNSRSNAILEASKQSIDRFISQIGYSAVF</sequence>
<dbReference type="STRING" id="216.LS73_08555"/>
<keyword evidence="4" id="KW-1185">Reference proteome</keyword>
<proteinExistence type="predicted"/>
<evidence type="ECO:0000313" key="4">
    <source>
        <dbReference type="Proteomes" id="UP000255139"/>
    </source>
</evidence>